<protein>
    <recommendedName>
        <fullName evidence="4">RDD family protein</fullName>
    </recommendedName>
</protein>
<feature type="transmembrane region" description="Helical" evidence="1">
    <location>
        <begin position="114"/>
        <end position="141"/>
    </location>
</feature>
<keyword evidence="1" id="KW-0812">Transmembrane</keyword>
<keyword evidence="1" id="KW-1133">Transmembrane helix</keyword>
<gene>
    <name evidence="2" type="ORF">ACFFSY_17120</name>
</gene>
<feature type="transmembrane region" description="Helical" evidence="1">
    <location>
        <begin position="147"/>
        <end position="166"/>
    </location>
</feature>
<organism evidence="2 3">
    <name type="scientific">Paenibacillus aurantiacus</name>
    <dbReference type="NCBI Taxonomy" id="1936118"/>
    <lineage>
        <taxon>Bacteria</taxon>
        <taxon>Bacillati</taxon>
        <taxon>Bacillota</taxon>
        <taxon>Bacilli</taxon>
        <taxon>Bacillales</taxon>
        <taxon>Paenibacillaceae</taxon>
        <taxon>Paenibacillus</taxon>
    </lineage>
</organism>
<reference evidence="2 3" key="1">
    <citation type="submission" date="2024-09" db="EMBL/GenBank/DDBJ databases">
        <authorList>
            <person name="Sun Q."/>
            <person name="Mori K."/>
        </authorList>
    </citation>
    <scope>NUCLEOTIDE SEQUENCE [LARGE SCALE GENOMIC DNA]</scope>
    <source>
        <strain evidence="2 3">TISTR 2452</strain>
    </source>
</reference>
<name>A0ABV5KQZ1_9BACL</name>
<evidence type="ECO:0000256" key="1">
    <source>
        <dbReference type="SAM" id="Phobius"/>
    </source>
</evidence>
<sequence>MLEGSEQNLTYYSLIRVLVRLYGVFYVFFGIGDLLGFIVSLGSIREGVLGEFLGDYDAVFWLLNKDNLDGTFDSIIGIALFAYAGKLAGWIAPDRSRFIQFQASELQSIVLAVARFYLMTWAAHFIGLTLTSVLLMAIRYVSSEMEFVEVLVLLLPVFWLIGLYILDRNLGRIIRFALRTSRFDAV</sequence>
<feature type="transmembrane region" description="Helical" evidence="1">
    <location>
        <begin position="74"/>
        <end position="93"/>
    </location>
</feature>
<dbReference type="Proteomes" id="UP001589747">
    <property type="component" value="Unassembled WGS sequence"/>
</dbReference>
<dbReference type="EMBL" id="JBHMDO010000028">
    <property type="protein sequence ID" value="MFB9327653.1"/>
    <property type="molecule type" value="Genomic_DNA"/>
</dbReference>
<evidence type="ECO:0000313" key="2">
    <source>
        <dbReference type="EMBL" id="MFB9327653.1"/>
    </source>
</evidence>
<accession>A0ABV5KQZ1</accession>
<keyword evidence="1" id="KW-0472">Membrane</keyword>
<evidence type="ECO:0008006" key="4">
    <source>
        <dbReference type="Google" id="ProtNLM"/>
    </source>
</evidence>
<dbReference type="RefSeq" id="WP_377496181.1">
    <property type="nucleotide sequence ID" value="NZ_JBHMDO010000028.1"/>
</dbReference>
<comment type="caution">
    <text evidence="2">The sequence shown here is derived from an EMBL/GenBank/DDBJ whole genome shotgun (WGS) entry which is preliminary data.</text>
</comment>
<feature type="transmembrane region" description="Helical" evidence="1">
    <location>
        <begin position="21"/>
        <end position="44"/>
    </location>
</feature>
<evidence type="ECO:0000313" key="3">
    <source>
        <dbReference type="Proteomes" id="UP001589747"/>
    </source>
</evidence>
<proteinExistence type="predicted"/>
<keyword evidence="3" id="KW-1185">Reference proteome</keyword>